<protein>
    <recommendedName>
        <fullName evidence="1">VOC domain-containing protein</fullName>
    </recommendedName>
</protein>
<dbReference type="InterPro" id="IPR029068">
    <property type="entry name" value="Glyas_Bleomycin-R_OHBP_Dase"/>
</dbReference>
<evidence type="ECO:0000313" key="2">
    <source>
        <dbReference type="EMBL" id="WCO65050.1"/>
    </source>
</evidence>
<proteinExistence type="predicted"/>
<keyword evidence="3" id="KW-1185">Reference proteome</keyword>
<accession>A0AAF0BTM2</accession>
<dbReference type="Gene3D" id="3.10.180.10">
    <property type="entry name" value="2,3-Dihydroxybiphenyl 1,2-Dioxygenase, domain 1"/>
    <property type="match status" value="1"/>
</dbReference>
<gene>
    <name evidence="2" type="ORF">PO878_11125</name>
</gene>
<dbReference type="Proteomes" id="UP001216390">
    <property type="component" value="Chromosome"/>
</dbReference>
<dbReference type="Pfam" id="PF00903">
    <property type="entry name" value="Glyoxalase"/>
    <property type="match status" value="1"/>
</dbReference>
<dbReference type="AlphaFoldDB" id="A0AAF0BTM2"/>
<dbReference type="KEGG" id="ima:PO878_11125"/>
<dbReference type="RefSeq" id="WP_272734575.1">
    <property type="nucleotide sequence ID" value="NZ_CP116942.1"/>
</dbReference>
<dbReference type="SUPFAM" id="SSF54593">
    <property type="entry name" value="Glyoxalase/Bleomycin resistance protein/Dihydroxybiphenyl dioxygenase"/>
    <property type="match status" value="1"/>
</dbReference>
<feature type="domain" description="VOC" evidence="1">
    <location>
        <begin position="3"/>
        <end position="115"/>
    </location>
</feature>
<dbReference type="EMBL" id="CP116942">
    <property type="protein sequence ID" value="WCO65050.1"/>
    <property type="molecule type" value="Genomic_DNA"/>
</dbReference>
<dbReference type="PROSITE" id="PS51819">
    <property type="entry name" value="VOC"/>
    <property type="match status" value="1"/>
</dbReference>
<sequence>MTSFDSLAPVLSVADLDRALDHYRRLGFAAEPYVGGGYGYVRRGEVWLHLTEVADHSADQAGAVYLYVGDADALHDEWAAAEVGGRLGAPEDTPYGLREGFHIDPDGTLLRFGSWLPGHGPGGRAG</sequence>
<name>A0AAF0BTM2_9ACTN</name>
<reference evidence="2" key="1">
    <citation type="submission" date="2023-01" db="EMBL/GenBank/DDBJ databases">
        <title>The diversity of Class Acidimicrobiia in South China Sea sediment environments and the proposal of Iamia marina sp. nov., a novel species of the genus Iamia.</title>
        <authorList>
            <person name="He Y."/>
            <person name="Tian X."/>
        </authorList>
    </citation>
    <scope>NUCLEOTIDE SEQUENCE</scope>
    <source>
        <strain evidence="2">DSM 19957</strain>
    </source>
</reference>
<organism evidence="2 3">
    <name type="scientific">Iamia majanohamensis</name>
    <dbReference type="NCBI Taxonomy" id="467976"/>
    <lineage>
        <taxon>Bacteria</taxon>
        <taxon>Bacillati</taxon>
        <taxon>Actinomycetota</taxon>
        <taxon>Acidimicrobiia</taxon>
        <taxon>Acidimicrobiales</taxon>
        <taxon>Iamiaceae</taxon>
        <taxon>Iamia</taxon>
    </lineage>
</organism>
<evidence type="ECO:0000313" key="3">
    <source>
        <dbReference type="Proteomes" id="UP001216390"/>
    </source>
</evidence>
<dbReference type="InterPro" id="IPR004360">
    <property type="entry name" value="Glyas_Fos-R_dOase_dom"/>
</dbReference>
<dbReference type="InterPro" id="IPR037523">
    <property type="entry name" value="VOC_core"/>
</dbReference>
<evidence type="ECO:0000259" key="1">
    <source>
        <dbReference type="PROSITE" id="PS51819"/>
    </source>
</evidence>